<evidence type="ECO:0000313" key="6">
    <source>
        <dbReference type="EMBL" id="TRW28680.1"/>
    </source>
</evidence>
<name>A0A552VE46_9FIRM</name>
<reference evidence="6 7" key="1">
    <citation type="submission" date="2019-07" db="EMBL/GenBank/DDBJ databases">
        <title>Criibacterium bergeronii gen. nov., sp. nov. isolated from human clinical samples.</title>
        <authorList>
            <person name="Maheux A.F."/>
            <person name="Boudreau D.K."/>
            <person name="Berube E."/>
            <person name="Brodeur S."/>
            <person name="Bernard K.A."/>
            <person name="Abed J.Y."/>
            <person name="Ducrey E."/>
            <person name="Guay E.F."/>
            <person name="Raymond F."/>
            <person name="Corbeil J."/>
            <person name="Domingo M.-C."/>
            <person name="Roy P.H."/>
            <person name="Boissinot M."/>
            <person name="Tocheva E.I."/>
            <person name="Omar R.F."/>
        </authorList>
    </citation>
    <scope>NUCLEOTIDE SEQUENCE [LARGE SCALE GENOMIC DNA]</scope>
    <source>
        <strain evidence="6 7">CCRI-24246</strain>
    </source>
</reference>
<evidence type="ECO:0000313" key="7">
    <source>
        <dbReference type="Proteomes" id="UP000319424"/>
    </source>
</evidence>
<evidence type="ECO:0000256" key="3">
    <source>
        <dbReference type="ARBA" id="ARBA00022827"/>
    </source>
</evidence>
<dbReference type="PANTHER" id="PTHR42887">
    <property type="entry name" value="OS12G0638800 PROTEIN"/>
    <property type="match status" value="1"/>
</dbReference>
<evidence type="ECO:0000259" key="5">
    <source>
        <dbReference type="Pfam" id="PF22780"/>
    </source>
</evidence>
<dbReference type="InterPro" id="IPR057661">
    <property type="entry name" value="RsdA/BaiN/AoA(So)_Rossmann"/>
</dbReference>
<dbReference type="RefSeq" id="WP_144015381.1">
    <property type="nucleotide sequence ID" value="NZ_VJXW01000001.1"/>
</dbReference>
<evidence type="ECO:0000256" key="2">
    <source>
        <dbReference type="ARBA" id="ARBA00022630"/>
    </source>
</evidence>
<gene>
    <name evidence="6" type="ORF">FL857_00940</name>
</gene>
<feature type="domain" description="RsdA/BaiN/AoA(So)-like Rossmann fold-like" evidence="4">
    <location>
        <begin position="6"/>
        <end position="430"/>
    </location>
</feature>
<dbReference type="Pfam" id="PF22780">
    <property type="entry name" value="HI0933_like_1st"/>
    <property type="match status" value="2"/>
</dbReference>
<evidence type="ECO:0000259" key="4">
    <source>
        <dbReference type="Pfam" id="PF03486"/>
    </source>
</evidence>
<dbReference type="Proteomes" id="UP000319424">
    <property type="component" value="Unassembled WGS sequence"/>
</dbReference>
<dbReference type="Gene3D" id="2.40.30.10">
    <property type="entry name" value="Translation factors"/>
    <property type="match status" value="1"/>
</dbReference>
<dbReference type="SUPFAM" id="SSF51905">
    <property type="entry name" value="FAD/NAD(P)-binding domain"/>
    <property type="match status" value="1"/>
</dbReference>
<dbReference type="Gene3D" id="1.10.8.260">
    <property type="entry name" value="HI0933 insert domain-like"/>
    <property type="match status" value="1"/>
</dbReference>
<dbReference type="InterPro" id="IPR036188">
    <property type="entry name" value="FAD/NAD-bd_sf"/>
</dbReference>
<dbReference type="Gene3D" id="3.50.50.60">
    <property type="entry name" value="FAD/NAD(P)-binding domain"/>
    <property type="match status" value="1"/>
</dbReference>
<dbReference type="NCBIfam" id="TIGR00275">
    <property type="entry name" value="aminoacetone oxidase family FAD-binding enzyme"/>
    <property type="match status" value="1"/>
</dbReference>
<evidence type="ECO:0000256" key="1">
    <source>
        <dbReference type="ARBA" id="ARBA00001974"/>
    </source>
</evidence>
<dbReference type="EMBL" id="VJXW01000001">
    <property type="protein sequence ID" value="TRW28680.1"/>
    <property type="molecule type" value="Genomic_DNA"/>
</dbReference>
<proteinExistence type="predicted"/>
<dbReference type="SUPFAM" id="SSF160996">
    <property type="entry name" value="HI0933 insert domain-like"/>
    <property type="match status" value="1"/>
</dbReference>
<comment type="caution">
    <text evidence="6">The sequence shown here is derived from an EMBL/GenBank/DDBJ whole genome shotgun (WGS) entry which is preliminary data.</text>
</comment>
<protein>
    <submittedName>
        <fullName evidence="6">Aminoacetone oxidase family FAD-binding enzyme</fullName>
    </submittedName>
</protein>
<dbReference type="InterPro" id="IPR055178">
    <property type="entry name" value="RsdA/BaiN/AoA(So)-like_dom"/>
</dbReference>
<dbReference type="InterPro" id="IPR023166">
    <property type="entry name" value="BaiN-like_dom_sf"/>
</dbReference>
<dbReference type="Pfam" id="PF03486">
    <property type="entry name" value="HI0933_like"/>
    <property type="match status" value="1"/>
</dbReference>
<accession>A0A552VE46</accession>
<feature type="domain" description="RsdA/BaiN/AoA(So)-like insert" evidence="5">
    <location>
        <begin position="285"/>
        <end position="377"/>
    </location>
</feature>
<dbReference type="PANTHER" id="PTHR42887:SF2">
    <property type="entry name" value="OS12G0638800 PROTEIN"/>
    <property type="match status" value="1"/>
</dbReference>
<dbReference type="InterPro" id="IPR004792">
    <property type="entry name" value="BaiN-like"/>
</dbReference>
<organism evidence="6 7">
    <name type="scientific">Criibacterium bergeronii</name>
    <dbReference type="NCBI Taxonomy" id="1871336"/>
    <lineage>
        <taxon>Bacteria</taxon>
        <taxon>Bacillati</taxon>
        <taxon>Bacillota</taxon>
        <taxon>Clostridia</taxon>
        <taxon>Peptostreptococcales</taxon>
        <taxon>Filifactoraceae</taxon>
        <taxon>Criibacterium</taxon>
    </lineage>
</organism>
<feature type="domain" description="RsdA/BaiN/AoA(So)-like insert" evidence="5">
    <location>
        <begin position="197"/>
        <end position="277"/>
    </location>
</feature>
<sequence>MKKQKTILIIGGGAAGIFAALTAKTEENDVIIIEKNKALGQKLAITGSGRCNVTNLDSKEDFFDNINTNAKFFYSAFSNFSNYDMIAYLEKIGVGVKCEGNKAYPANESAQKLVNSFIRQLENKGVKIHTGEELIDFEISDEDGKKMVSSLKTTNGKYEYKNDFDYVIIATGGLSYTINKTFKLLKQKNIKITKMYPSLTGIDTVEDYSELQGLSIQNVTVSADVGDKIYAQTSDMLFTKNGISGPCVMKLTGKISGFQDINDMKIDNCFPYKTDKKLAEKQKYITYKSKPIFIKLDFLPNISSQQLENLLFNNQKQLLKTKLSQYLPHRLCKFLLEKYDKTDVNNLKKEQKLKILQQIKEHRLQVKNYGNISSATVTKGGIDILQISPKTMNFKGIDNLYFAGECLDIDAQSGGYNLQIAFSTGYTAGLNFR</sequence>
<keyword evidence="3" id="KW-0274">FAD</keyword>
<keyword evidence="2" id="KW-0285">Flavoprotein</keyword>
<comment type="cofactor">
    <cofactor evidence="1">
        <name>FAD</name>
        <dbReference type="ChEBI" id="CHEBI:57692"/>
    </cofactor>
</comment>
<dbReference type="OrthoDB" id="9773233at2"/>
<dbReference type="AlphaFoldDB" id="A0A552VE46"/>